<reference evidence="1" key="1">
    <citation type="submission" date="2013-03" db="EMBL/GenBank/DDBJ databases">
        <authorList>
            <person name="Harkins D.M."/>
            <person name="Durkin A.S."/>
            <person name="Brinkac L.M."/>
            <person name="Haft D.H."/>
            <person name="Selengut J.D."/>
            <person name="Sanka R."/>
            <person name="DePew J."/>
            <person name="Purushe J."/>
            <person name="Hartskeerl R.A."/>
            <person name="Ahmed A."/>
            <person name="van der Linden H."/>
            <person name="Goris M.G.A."/>
            <person name="Vinetz J.M."/>
            <person name="Sutton G.G."/>
            <person name="Nierman W.C."/>
            <person name="Fouts D.E."/>
        </authorList>
    </citation>
    <scope>NUCLEOTIDE SEQUENCE [LARGE SCALE GENOMIC DNA]</scope>
    <source>
        <strain evidence="1">LT 11-33</strain>
    </source>
</reference>
<sequence length="130" mass="15379">MGVETILLKKSRYLQTFISILDHIRLLSKVEERNIYYSLIESQLTVHEIRYLFYHSLIDTNKIFIDKVIESNILSIRAPDSGIPKTHLDFFNEIHGTSINLQIRKRPRPYTKREINKIKKDFKLGKFDSA</sequence>
<proteinExistence type="predicted"/>
<accession>N1VUY2</accession>
<keyword evidence="2" id="KW-1185">Reference proteome</keyword>
<dbReference type="STRING" id="1257025.LEP1GSC203_0410"/>
<evidence type="ECO:0000313" key="1">
    <source>
        <dbReference type="EMBL" id="EMY63534.1"/>
    </source>
</evidence>
<dbReference type="EMBL" id="AOGW02000001">
    <property type="protein sequence ID" value="EMY63534.1"/>
    <property type="molecule type" value="Genomic_DNA"/>
</dbReference>
<name>N1VUY2_9LEPT</name>
<dbReference type="AlphaFoldDB" id="N1VUY2"/>
<protein>
    <submittedName>
        <fullName evidence="1">Uncharacterized protein</fullName>
    </submittedName>
</protein>
<evidence type="ECO:0000313" key="2">
    <source>
        <dbReference type="Proteomes" id="UP000012371"/>
    </source>
</evidence>
<comment type="caution">
    <text evidence="1">The sequence shown here is derived from an EMBL/GenBank/DDBJ whole genome shotgun (WGS) entry which is preliminary data.</text>
</comment>
<dbReference type="Proteomes" id="UP000012371">
    <property type="component" value="Unassembled WGS sequence"/>
</dbReference>
<gene>
    <name evidence="1" type="ORF">LEP1GSC203_0410</name>
</gene>
<organism evidence="1 2">
    <name type="scientific">Leptospira terpstrae serovar Hualin str. LT 11-33 = ATCC 700639</name>
    <dbReference type="NCBI Taxonomy" id="1257025"/>
    <lineage>
        <taxon>Bacteria</taxon>
        <taxon>Pseudomonadati</taxon>
        <taxon>Spirochaetota</taxon>
        <taxon>Spirochaetia</taxon>
        <taxon>Leptospirales</taxon>
        <taxon>Leptospiraceae</taxon>
        <taxon>Leptospira</taxon>
    </lineage>
</organism>